<evidence type="ECO:0000313" key="12">
    <source>
        <dbReference type="Proteomes" id="UP001230220"/>
    </source>
</evidence>
<evidence type="ECO:0000256" key="1">
    <source>
        <dbReference type="ARBA" id="ARBA00004651"/>
    </source>
</evidence>
<feature type="transmembrane region" description="Helical" evidence="9">
    <location>
        <begin position="237"/>
        <end position="258"/>
    </location>
</feature>
<evidence type="ECO:0000256" key="2">
    <source>
        <dbReference type="ARBA" id="ARBA00022448"/>
    </source>
</evidence>
<protein>
    <recommendedName>
        <fullName evidence="8">Permease IIC component</fullName>
    </recommendedName>
</protein>
<feature type="transmembrane region" description="Helical" evidence="9">
    <location>
        <begin position="305"/>
        <end position="323"/>
    </location>
</feature>
<evidence type="ECO:0000256" key="7">
    <source>
        <dbReference type="ARBA" id="ARBA00023136"/>
    </source>
</evidence>
<keyword evidence="4 8" id="KW-0762">Sugar transport</keyword>
<dbReference type="InterPro" id="IPR004796">
    <property type="entry name" value="PTS_IIC_cello"/>
</dbReference>
<comment type="subcellular location">
    <subcellularLocation>
        <location evidence="1">Cell membrane</location>
        <topology evidence="1">Multi-pass membrane protein</topology>
    </subcellularLocation>
</comment>
<feature type="transmembrane region" description="Helical" evidence="9">
    <location>
        <begin position="97"/>
        <end position="116"/>
    </location>
</feature>
<evidence type="ECO:0000256" key="4">
    <source>
        <dbReference type="ARBA" id="ARBA00022597"/>
    </source>
</evidence>
<comment type="function">
    <text evidence="8">The phosphoenolpyruvate-dependent sugar phosphotransferase system (PTS), a major carbohydrate active -transport system, catalyzes the phosphorylation of incoming sugar substrates concomitant with their translocation across the cell membrane.</text>
</comment>
<proteinExistence type="predicted"/>
<feature type="transmembrane region" description="Helical" evidence="9">
    <location>
        <begin position="32"/>
        <end position="53"/>
    </location>
</feature>
<evidence type="ECO:0000256" key="3">
    <source>
        <dbReference type="ARBA" id="ARBA00022475"/>
    </source>
</evidence>
<dbReference type="EMBL" id="JAUSUR010000001">
    <property type="protein sequence ID" value="MDQ0359910.1"/>
    <property type="molecule type" value="Genomic_DNA"/>
</dbReference>
<dbReference type="InterPro" id="IPR004501">
    <property type="entry name" value="PTS_EIIC_3"/>
</dbReference>
<evidence type="ECO:0000256" key="6">
    <source>
        <dbReference type="ARBA" id="ARBA00022989"/>
    </source>
</evidence>
<feature type="transmembrane region" description="Helical" evidence="9">
    <location>
        <begin position="411"/>
        <end position="431"/>
    </location>
</feature>
<sequence>MQGFINKLEKLLMPLANIVSSNKYLLAMRDSFSSLIPFIVGGSFFGIFNWVVFEPEGTILGELGLNLGKVFTGLEGEAYLNSGFVEVCRNLQSMCNSVVTVTFGIFSLLLVLTFGYRLAKMWKNQEPFIAAALALVAYLLITPASVTGEAGDVIGAFSTSYFGSSAVLTAIIATTFVVWFYCKLTKNEKIRIKMPESVPPAVANSFAVLIPVIIVLFVVTLFQSILTWIGEPALNDILYAALQAPLMGFSQGLGFSLIYQFLVWFFWWFGIHGHNVTAVIQNLVYMPAQLANQAGEASYIFSNGFFEAGLCHVIALPIAIFIASKRDDWRAISKVGLPAMIFNVQEPLAFGVPIVLNPLLLIPYVLNPLINTVIGMLFIEIGLMPVFRYVVPWTMPAFFGGMIGTGSIMGGVYQLVCIAINVAIFIPFVLAGNAQYKNEQEQLGTVSE</sequence>
<dbReference type="InterPro" id="IPR051088">
    <property type="entry name" value="PTS_Sugar-EIIC/EIIB"/>
</dbReference>
<evidence type="ECO:0000256" key="8">
    <source>
        <dbReference type="PIRNR" id="PIRNR006351"/>
    </source>
</evidence>
<dbReference type="PROSITE" id="PS51105">
    <property type="entry name" value="PTS_EIIC_TYPE_3"/>
    <property type="match status" value="1"/>
</dbReference>
<feature type="domain" description="PTS EIIC type-3" evidence="10">
    <location>
        <begin position="8"/>
        <end position="428"/>
    </location>
</feature>
<keyword evidence="5 9" id="KW-0812">Transmembrane</keyword>
<name>A0ABU0DZD7_9FIRM</name>
<dbReference type="InterPro" id="IPR003352">
    <property type="entry name" value="PTS_EIIC"/>
</dbReference>
<accession>A0ABU0DZD7</accession>
<evidence type="ECO:0000256" key="5">
    <source>
        <dbReference type="ARBA" id="ARBA00022692"/>
    </source>
</evidence>
<dbReference type="RefSeq" id="WP_307405416.1">
    <property type="nucleotide sequence ID" value="NZ_JAUSUR010000001.1"/>
</dbReference>
<evidence type="ECO:0000259" key="10">
    <source>
        <dbReference type="PROSITE" id="PS51105"/>
    </source>
</evidence>
<dbReference type="PANTHER" id="PTHR33989:SF4">
    <property type="entry name" value="PTS SYSTEM N,N'-DIACETYLCHITOBIOSE-SPECIFIC EIIC COMPONENT"/>
    <property type="match status" value="1"/>
</dbReference>
<feature type="transmembrane region" description="Helical" evidence="9">
    <location>
        <begin position="202"/>
        <end position="225"/>
    </location>
</feature>
<dbReference type="PIRSF" id="PIRSF006351">
    <property type="entry name" value="PTS_EIIC-Cellobiose"/>
    <property type="match status" value="1"/>
</dbReference>
<dbReference type="Proteomes" id="UP001230220">
    <property type="component" value="Unassembled WGS sequence"/>
</dbReference>
<keyword evidence="12" id="KW-1185">Reference proteome</keyword>
<keyword evidence="6 9" id="KW-1133">Transmembrane helix</keyword>
<feature type="transmembrane region" description="Helical" evidence="9">
    <location>
        <begin position="160"/>
        <end position="181"/>
    </location>
</feature>
<dbReference type="NCBIfam" id="TIGR00410">
    <property type="entry name" value="lacE"/>
    <property type="match status" value="1"/>
</dbReference>
<evidence type="ECO:0000313" key="11">
    <source>
        <dbReference type="EMBL" id="MDQ0359910.1"/>
    </source>
</evidence>
<dbReference type="Pfam" id="PF02378">
    <property type="entry name" value="PTS_EIIC"/>
    <property type="match status" value="1"/>
</dbReference>
<evidence type="ECO:0000256" key="9">
    <source>
        <dbReference type="SAM" id="Phobius"/>
    </source>
</evidence>
<keyword evidence="2 8" id="KW-0813">Transport</keyword>
<feature type="transmembrane region" description="Helical" evidence="9">
    <location>
        <begin position="128"/>
        <end position="148"/>
    </location>
</feature>
<comment type="caution">
    <text evidence="11">The sequence shown here is derived from an EMBL/GenBank/DDBJ whole genome shotgun (WGS) entry which is preliminary data.</text>
</comment>
<keyword evidence="3 8" id="KW-1003">Cell membrane</keyword>
<keyword evidence="7 8" id="KW-0472">Membrane</keyword>
<gene>
    <name evidence="11" type="ORF">J2S15_000641</name>
</gene>
<reference evidence="11 12" key="1">
    <citation type="submission" date="2023-07" db="EMBL/GenBank/DDBJ databases">
        <title>Genomic Encyclopedia of Type Strains, Phase IV (KMG-IV): sequencing the most valuable type-strain genomes for metagenomic binning, comparative biology and taxonomic classification.</title>
        <authorList>
            <person name="Goeker M."/>
        </authorList>
    </citation>
    <scope>NUCLEOTIDE SEQUENCE [LARGE SCALE GENOMIC DNA]</scope>
    <source>
        <strain evidence="11 12">DSM 16784</strain>
    </source>
</reference>
<dbReference type="PANTHER" id="PTHR33989">
    <property type="match status" value="1"/>
</dbReference>
<organism evidence="11 12">
    <name type="scientific">Breznakia pachnodae</name>
    <dbReference type="NCBI Taxonomy" id="265178"/>
    <lineage>
        <taxon>Bacteria</taxon>
        <taxon>Bacillati</taxon>
        <taxon>Bacillota</taxon>
        <taxon>Erysipelotrichia</taxon>
        <taxon>Erysipelotrichales</taxon>
        <taxon>Erysipelotrichaceae</taxon>
        <taxon>Breznakia</taxon>
    </lineage>
</organism>